<dbReference type="PANTHER" id="PTHR44998">
    <property type="match status" value="1"/>
</dbReference>
<dbReference type="SUPFAM" id="SSF53756">
    <property type="entry name" value="UDP-Glycosyltransferase/glycogen phosphorylase"/>
    <property type="match status" value="1"/>
</dbReference>
<organism evidence="10 11">
    <name type="scientific">Usitatibacter rugosus</name>
    <dbReference type="NCBI Taxonomy" id="2732067"/>
    <lineage>
        <taxon>Bacteria</taxon>
        <taxon>Pseudomonadati</taxon>
        <taxon>Pseudomonadota</taxon>
        <taxon>Betaproteobacteria</taxon>
        <taxon>Nitrosomonadales</taxon>
        <taxon>Usitatibacteraceae</taxon>
        <taxon>Usitatibacter</taxon>
    </lineage>
</organism>
<dbReference type="AlphaFoldDB" id="A0A6M4GQI0"/>
<evidence type="ECO:0000259" key="9">
    <source>
        <dbReference type="Pfam" id="PF13844"/>
    </source>
</evidence>
<dbReference type="InterPro" id="IPR019734">
    <property type="entry name" value="TPR_rpt"/>
</dbReference>
<gene>
    <name evidence="10" type="ORF">DSM104443_00436</name>
</gene>
<evidence type="ECO:0000256" key="7">
    <source>
        <dbReference type="ARBA" id="ARBA00022803"/>
    </source>
</evidence>
<evidence type="ECO:0000256" key="6">
    <source>
        <dbReference type="ARBA" id="ARBA00022737"/>
    </source>
</evidence>
<dbReference type="EMBL" id="CP053069">
    <property type="protein sequence ID" value="QJR09392.1"/>
    <property type="molecule type" value="Genomic_DNA"/>
</dbReference>
<dbReference type="PANTHER" id="PTHR44998:SF1">
    <property type="entry name" value="UDP-N-ACETYLGLUCOSAMINE--PEPTIDE N-ACETYLGLUCOSAMINYLTRANSFERASE 110 KDA SUBUNIT"/>
    <property type="match status" value="1"/>
</dbReference>
<dbReference type="Proteomes" id="UP000501534">
    <property type="component" value="Chromosome"/>
</dbReference>
<comment type="pathway">
    <text evidence="1">Protein modification; protein glycosylation.</text>
</comment>
<dbReference type="RefSeq" id="WP_171089083.1">
    <property type="nucleotide sequence ID" value="NZ_CP053069.1"/>
</dbReference>
<keyword evidence="4" id="KW-0328">Glycosyltransferase</keyword>
<evidence type="ECO:0000256" key="8">
    <source>
        <dbReference type="PROSITE-ProRule" id="PRU00339"/>
    </source>
</evidence>
<keyword evidence="5" id="KW-0808">Transferase</keyword>
<dbReference type="Gene3D" id="3.40.50.2000">
    <property type="entry name" value="Glycogen Phosphorylase B"/>
    <property type="match status" value="1"/>
</dbReference>
<sequence length="605" mass="66603">MNRYLAEAQRLLLSGEFTAAAEQCRKSIAMGLDAAAARGLLADCHFNFGVHHNRTGGLSDQAEAQFRRALEIDPRHADAANNLGAMLLLKGQGELALPHFRAALAQAPSDVRYAANLARALVQADRLDEASAALAALAKLDPANAGAYLLCEAMLVSDITPDAGYPERVRESIRGKLALLETQAHAILDPLVFPTTYFPLSYHGAGNLDIVRRLAALHLRWNPALAYEAPHIREWKRPKGRARLAIASRFLRDHSIGNTSRGLVERLDRSRFEVTVVRFEPSRGDETSRAIDAAADAVITLPPQLNAARAELAAQAFDILYYQDVGMEPLSYYLALSRLAPVQVTSFGHPDTTGIPNVDHYVSSSLYEPPGAQDNYSEHLVALPDVGTLAYYYTPKLTGPRPTRDDYGLGDVQRLYLCPQTLFKVQPQMDALFDAIVERDSQATIVLIDAGHRGLRPALERRFRAHSNRMANRVRFVPAMPFARYLGLVANADVILDTVHFNGYNTTLEALALGVPVVTLPRAFQRGRHGLGMYEAMGFRDLVAVDEADYVAKAVRIVTDPAYRTHCVERIAATRAVLFENDHFIRTTEAALEAMLAERSQGTPH</sequence>
<evidence type="ECO:0000256" key="5">
    <source>
        <dbReference type="ARBA" id="ARBA00022679"/>
    </source>
</evidence>
<evidence type="ECO:0000313" key="10">
    <source>
        <dbReference type="EMBL" id="QJR09392.1"/>
    </source>
</evidence>
<dbReference type="Gene3D" id="3.40.50.11380">
    <property type="match status" value="1"/>
</dbReference>
<dbReference type="Pfam" id="PF13432">
    <property type="entry name" value="TPR_16"/>
    <property type="match status" value="1"/>
</dbReference>
<evidence type="ECO:0000256" key="2">
    <source>
        <dbReference type="ARBA" id="ARBA00005386"/>
    </source>
</evidence>
<name>A0A6M4GQI0_9PROT</name>
<dbReference type="GO" id="GO:0097363">
    <property type="term" value="F:protein O-acetylglucosaminyltransferase activity"/>
    <property type="evidence" value="ECO:0007669"/>
    <property type="project" value="UniProtKB-EC"/>
</dbReference>
<keyword evidence="7 8" id="KW-0802">TPR repeat</keyword>
<proteinExistence type="inferred from homology"/>
<dbReference type="SMART" id="SM00028">
    <property type="entry name" value="TPR"/>
    <property type="match status" value="3"/>
</dbReference>
<reference evidence="10 11" key="1">
    <citation type="submission" date="2020-04" db="EMBL/GenBank/DDBJ databases">
        <title>Usitatibacter rugosus gen. nov., sp. nov. and Usitatibacter palustris sp. nov., novel members of Usitatibacteraceae fam. nov. within the order Nitrosomonadales isolated from soil.</title>
        <authorList>
            <person name="Huber K.J."/>
            <person name="Neumann-Schaal M."/>
            <person name="Geppert A."/>
            <person name="Luckner M."/>
            <person name="Wanner G."/>
            <person name="Overmann J."/>
        </authorList>
    </citation>
    <scope>NUCLEOTIDE SEQUENCE [LARGE SCALE GENOMIC DNA]</scope>
    <source>
        <strain evidence="10 11">0125_3</strain>
    </source>
</reference>
<evidence type="ECO:0000256" key="1">
    <source>
        <dbReference type="ARBA" id="ARBA00004922"/>
    </source>
</evidence>
<feature type="repeat" description="TPR" evidence="8">
    <location>
        <begin position="77"/>
        <end position="110"/>
    </location>
</feature>
<dbReference type="EC" id="2.4.1.255" evidence="3"/>
<protein>
    <recommendedName>
        <fullName evidence="3">protein O-GlcNAc transferase</fullName>
        <ecNumber evidence="3">2.4.1.255</ecNumber>
    </recommendedName>
</protein>
<dbReference type="GO" id="GO:0006493">
    <property type="term" value="P:protein O-linked glycosylation"/>
    <property type="evidence" value="ECO:0007669"/>
    <property type="project" value="TreeGrafter"/>
</dbReference>
<accession>A0A6M4GQI0</accession>
<dbReference type="Pfam" id="PF13844">
    <property type="entry name" value="Glyco_transf_41"/>
    <property type="match status" value="1"/>
</dbReference>
<feature type="domain" description="O-GlcNAc transferase C-terminal" evidence="9">
    <location>
        <begin position="403"/>
        <end position="579"/>
    </location>
</feature>
<dbReference type="InterPro" id="IPR029489">
    <property type="entry name" value="OGT/SEC/SPY_C"/>
</dbReference>
<evidence type="ECO:0000313" key="11">
    <source>
        <dbReference type="Proteomes" id="UP000501534"/>
    </source>
</evidence>
<evidence type="ECO:0000256" key="3">
    <source>
        <dbReference type="ARBA" id="ARBA00011970"/>
    </source>
</evidence>
<evidence type="ECO:0000256" key="4">
    <source>
        <dbReference type="ARBA" id="ARBA00022676"/>
    </source>
</evidence>
<dbReference type="InterPro" id="IPR011990">
    <property type="entry name" value="TPR-like_helical_dom_sf"/>
</dbReference>
<keyword evidence="11" id="KW-1185">Reference proteome</keyword>
<dbReference type="SUPFAM" id="SSF48452">
    <property type="entry name" value="TPR-like"/>
    <property type="match status" value="1"/>
</dbReference>
<dbReference type="KEGG" id="uru:DSM104443_00436"/>
<keyword evidence="6" id="KW-0677">Repeat</keyword>
<comment type="similarity">
    <text evidence="2">Belongs to the glycosyltransferase 41 family. O-GlcNAc transferase subfamily.</text>
</comment>
<dbReference type="Gene3D" id="1.25.40.10">
    <property type="entry name" value="Tetratricopeptide repeat domain"/>
    <property type="match status" value="1"/>
</dbReference>
<dbReference type="PROSITE" id="PS50005">
    <property type="entry name" value="TPR"/>
    <property type="match status" value="1"/>
</dbReference>